<name>A0A2H4UTM3_9VIRU</name>
<accession>A0A2H4UTM3</accession>
<gene>
    <name evidence="1" type="ORF">BMW23_0232</name>
</gene>
<evidence type="ECO:0000313" key="2">
    <source>
        <dbReference type="Proteomes" id="UP000240325"/>
    </source>
</evidence>
<proteinExistence type="predicted"/>
<sequence>MILAIISIFFIFIINPFNPERENMDNNIDNIETHQNFYPIYHNRPTEYDFLFNNYPYWYNKYTPFPWYNPTRFQNLYYYPLVDNYYRYPRIAYY</sequence>
<keyword evidence="2" id="KW-1185">Reference proteome</keyword>
<organism evidence="1">
    <name type="scientific">Bodo saltans virus</name>
    <dbReference type="NCBI Taxonomy" id="2024608"/>
    <lineage>
        <taxon>Viruses</taxon>
        <taxon>Varidnaviria</taxon>
        <taxon>Bamfordvirae</taxon>
        <taxon>Nucleocytoviricota</taxon>
        <taxon>Megaviricetes</taxon>
        <taxon>Imitervirales</taxon>
        <taxon>Mimiviridae</taxon>
        <taxon>Klosneuvirinae</taxon>
        <taxon>Theiavirus</taxon>
        <taxon>Theiavirus salishense</taxon>
    </lineage>
</organism>
<dbReference type="EMBL" id="MF782455">
    <property type="protein sequence ID" value="ATZ80290.1"/>
    <property type="molecule type" value="Genomic_DNA"/>
</dbReference>
<dbReference type="Proteomes" id="UP000240325">
    <property type="component" value="Segment"/>
</dbReference>
<protein>
    <submittedName>
        <fullName evidence="1">Uncharacterized protein</fullName>
    </submittedName>
</protein>
<evidence type="ECO:0000313" key="1">
    <source>
        <dbReference type="EMBL" id="ATZ80290.1"/>
    </source>
</evidence>
<reference evidence="1" key="1">
    <citation type="journal article" date="2017" name="Elife">
        <title>The kinetoplastid-infecting Bodo saltans virus (BsV), a window into the most abundant giant viruses in the sea.</title>
        <authorList>
            <person name="Deeg C.M."/>
            <person name="Chow C.-E.T."/>
            <person name="Suttle C.A."/>
        </authorList>
    </citation>
    <scope>NUCLEOTIDE SEQUENCE</scope>
    <source>
        <strain evidence="1">NG1</strain>
    </source>
</reference>